<dbReference type="FunFam" id="3.40.50.720:FF:000053">
    <property type="entry name" value="Quinone oxidoreductase 1"/>
    <property type="match status" value="1"/>
</dbReference>
<organism evidence="6 7">
    <name type="scientific">Truncatella angustata</name>
    <dbReference type="NCBI Taxonomy" id="152316"/>
    <lineage>
        <taxon>Eukaryota</taxon>
        <taxon>Fungi</taxon>
        <taxon>Dikarya</taxon>
        <taxon>Ascomycota</taxon>
        <taxon>Pezizomycotina</taxon>
        <taxon>Sordariomycetes</taxon>
        <taxon>Xylariomycetidae</taxon>
        <taxon>Amphisphaeriales</taxon>
        <taxon>Sporocadaceae</taxon>
        <taxon>Truncatella</taxon>
    </lineage>
</organism>
<dbReference type="InterPro" id="IPR013149">
    <property type="entry name" value="ADH-like_C"/>
</dbReference>
<comment type="caution">
    <text evidence="6">The sequence shown here is derived from an EMBL/GenBank/DDBJ whole genome shotgun (WGS) entry which is preliminary data.</text>
</comment>
<dbReference type="SMART" id="SM00829">
    <property type="entry name" value="PKS_ER"/>
    <property type="match status" value="1"/>
</dbReference>
<keyword evidence="2" id="KW-0560">Oxidoreductase</keyword>
<dbReference type="Proteomes" id="UP000758603">
    <property type="component" value="Unassembled WGS sequence"/>
</dbReference>
<dbReference type="InterPro" id="IPR036291">
    <property type="entry name" value="NAD(P)-bd_dom_sf"/>
</dbReference>
<evidence type="ECO:0000256" key="2">
    <source>
        <dbReference type="ARBA" id="ARBA00023002"/>
    </source>
</evidence>
<dbReference type="GO" id="GO:0070402">
    <property type="term" value="F:NADPH binding"/>
    <property type="evidence" value="ECO:0007669"/>
    <property type="project" value="TreeGrafter"/>
</dbReference>
<dbReference type="InterPro" id="IPR011032">
    <property type="entry name" value="GroES-like_sf"/>
</dbReference>
<feature type="domain" description="Enoyl reductase (ER)" evidence="5">
    <location>
        <begin position="17"/>
        <end position="331"/>
    </location>
</feature>
<dbReference type="GO" id="GO:0005829">
    <property type="term" value="C:cytosol"/>
    <property type="evidence" value="ECO:0007669"/>
    <property type="project" value="TreeGrafter"/>
</dbReference>
<keyword evidence="1" id="KW-0521">NADP</keyword>
<evidence type="ECO:0000256" key="3">
    <source>
        <dbReference type="ARBA" id="ARBA00043088"/>
    </source>
</evidence>
<dbReference type="SUPFAM" id="SSF51735">
    <property type="entry name" value="NAD(P)-binding Rossmann-fold domains"/>
    <property type="match status" value="1"/>
</dbReference>
<reference evidence="6" key="1">
    <citation type="journal article" date="2021" name="Nat. Commun.">
        <title>Genetic determinants of endophytism in the Arabidopsis root mycobiome.</title>
        <authorList>
            <person name="Mesny F."/>
            <person name="Miyauchi S."/>
            <person name="Thiergart T."/>
            <person name="Pickel B."/>
            <person name="Atanasova L."/>
            <person name="Karlsson M."/>
            <person name="Huettel B."/>
            <person name="Barry K.W."/>
            <person name="Haridas S."/>
            <person name="Chen C."/>
            <person name="Bauer D."/>
            <person name="Andreopoulos W."/>
            <person name="Pangilinan J."/>
            <person name="LaButti K."/>
            <person name="Riley R."/>
            <person name="Lipzen A."/>
            <person name="Clum A."/>
            <person name="Drula E."/>
            <person name="Henrissat B."/>
            <person name="Kohler A."/>
            <person name="Grigoriev I.V."/>
            <person name="Martin F.M."/>
            <person name="Hacquard S."/>
        </authorList>
    </citation>
    <scope>NUCLEOTIDE SEQUENCE</scope>
    <source>
        <strain evidence="6">MPI-SDFR-AT-0073</strain>
    </source>
</reference>
<protein>
    <recommendedName>
        <fullName evidence="4">Probable quinone oxidoreductase</fullName>
    </recommendedName>
    <alternativeName>
        <fullName evidence="3">NADPH:quinone reductase</fullName>
    </alternativeName>
</protein>
<name>A0A9P8UIV9_9PEZI</name>
<sequence>MATVPTTMGGILIEKTGSSDVLQWKTDIPVPKLEKGQILVKNEWVGVNYIDTYFRTGLYKAPLPFVTGGEAAGVVAAVHDSVSDFKVGDHVGYLSQTRGAYAQYSAVSEAKAINLPEGVSTKTAAASLLQGLTALTLIREAHHVKPTDWVFVTAAAGGVGTILCEMLSSVGAKVIGTAGTPEKMEQAKKNGANFVLSSRDAPEKLIAEVKKITGHHGVDVIFDGIGKATIDMDFEIAARKATICSYGNASGAVPPVDIMKLAGTKNLKLMRPTLFAYLSDPDDFRRYAGELVAMLKNGVVKLENTSDYKLEDAKSAHDDLESRKTSGKLLLQVPQ</sequence>
<dbReference type="CDD" id="cd05286">
    <property type="entry name" value="QOR2"/>
    <property type="match status" value="1"/>
</dbReference>
<dbReference type="Gene3D" id="3.40.50.720">
    <property type="entry name" value="NAD(P)-binding Rossmann-like Domain"/>
    <property type="match status" value="1"/>
</dbReference>
<dbReference type="RefSeq" id="XP_045957120.1">
    <property type="nucleotide sequence ID" value="XM_046098091.1"/>
</dbReference>
<dbReference type="SUPFAM" id="SSF50129">
    <property type="entry name" value="GroES-like"/>
    <property type="match status" value="1"/>
</dbReference>
<dbReference type="PANTHER" id="PTHR48106">
    <property type="entry name" value="QUINONE OXIDOREDUCTASE PIG3-RELATED"/>
    <property type="match status" value="1"/>
</dbReference>
<evidence type="ECO:0000259" key="5">
    <source>
        <dbReference type="SMART" id="SM00829"/>
    </source>
</evidence>
<keyword evidence="7" id="KW-1185">Reference proteome</keyword>
<dbReference type="GeneID" id="70126983"/>
<dbReference type="InterPro" id="IPR013154">
    <property type="entry name" value="ADH-like_N"/>
</dbReference>
<gene>
    <name evidence="6" type="ORF">BKA67DRAFT_519324</name>
</gene>
<evidence type="ECO:0000313" key="6">
    <source>
        <dbReference type="EMBL" id="KAH6652843.1"/>
    </source>
</evidence>
<evidence type="ECO:0000256" key="4">
    <source>
        <dbReference type="ARBA" id="ARBA00070796"/>
    </source>
</evidence>
<dbReference type="Pfam" id="PF00107">
    <property type="entry name" value="ADH_zinc_N"/>
    <property type="match status" value="1"/>
</dbReference>
<dbReference type="Gene3D" id="3.90.180.10">
    <property type="entry name" value="Medium-chain alcohol dehydrogenases, catalytic domain"/>
    <property type="match status" value="1"/>
</dbReference>
<dbReference type="Pfam" id="PF08240">
    <property type="entry name" value="ADH_N"/>
    <property type="match status" value="1"/>
</dbReference>
<dbReference type="PANTHER" id="PTHR48106:SF13">
    <property type="entry name" value="QUINONE OXIDOREDUCTASE-RELATED"/>
    <property type="match status" value="1"/>
</dbReference>
<proteinExistence type="predicted"/>
<dbReference type="EMBL" id="JAGPXC010000005">
    <property type="protein sequence ID" value="KAH6652843.1"/>
    <property type="molecule type" value="Genomic_DNA"/>
</dbReference>
<dbReference type="InterPro" id="IPR047618">
    <property type="entry name" value="QOR-like"/>
</dbReference>
<accession>A0A9P8UIV9</accession>
<dbReference type="GO" id="GO:0003960">
    <property type="term" value="F:quinone reductase (NADPH) activity"/>
    <property type="evidence" value="ECO:0007669"/>
    <property type="project" value="InterPro"/>
</dbReference>
<dbReference type="OrthoDB" id="48317at2759"/>
<evidence type="ECO:0000256" key="1">
    <source>
        <dbReference type="ARBA" id="ARBA00022857"/>
    </source>
</evidence>
<dbReference type="GO" id="GO:0035925">
    <property type="term" value="F:mRNA 3'-UTR AU-rich region binding"/>
    <property type="evidence" value="ECO:0007669"/>
    <property type="project" value="TreeGrafter"/>
</dbReference>
<evidence type="ECO:0000313" key="7">
    <source>
        <dbReference type="Proteomes" id="UP000758603"/>
    </source>
</evidence>
<dbReference type="AlphaFoldDB" id="A0A9P8UIV9"/>
<dbReference type="InterPro" id="IPR020843">
    <property type="entry name" value="ER"/>
</dbReference>